<organism evidence="2 3">
    <name type="scientific">Glossina brevipalpis</name>
    <dbReference type="NCBI Taxonomy" id="37001"/>
    <lineage>
        <taxon>Eukaryota</taxon>
        <taxon>Metazoa</taxon>
        <taxon>Ecdysozoa</taxon>
        <taxon>Arthropoda</taxon>
        <taxon>Hexapoda</taxon>
        <taxon>Insecta</taxon>
        <taxon>Pterygota</taxon>
        <taxon>Neoptera</taxon>
        <taxon>Endopterygota</taxon>
        <taxon>Diptera</taxon>
        <taxon>Brachycera</taxon>
        <taxon>Muscomorpha</taxon>
        <taxon>Hippoboscoidea</taxon>
        <taxon>Glossinidae</taxon>
        <taxon>Glossina</taxon>
    </lineage>
</organism>
<proteinExistence type="predicted"/>
<feature type="transmembrane region" description="Helical" evidence="1">
    <location>
        <begin position="15"/>
        <end position="36"/>
    </location>
</feature>
<keyword evidence="1" id="KW-0472">Membrane</keyword>
<keyword evidence="3" id="KW-1185">Reference proteome</keyword>
<keyword evidence="1" id="KW-1133">Transmembrane helix</keyword>
<sequence>MVSGTNFCLKPCRAFSVLAFSSVLLGSILILLFCLLCTPTHETRHLAFVILAAWLPVAFYKKVNIVNTVQFHLSHVRAKKDVVIVTLCSNVHIKDMSINPLRIGVQCECLYWKILIVPTLHNLPESTHGNSELTIDFLVPLPNNTGIRS</sequence>
<reference evidence="2" key="2">
    <citation type="submission" date="2020-05" db="UniProtKB">
        <authorList>
            <consortium name="EnsemblMetazoa"/>
        </authorList>
    </citation>
    <scope>IDENTIFICATION</scope>
    <source>
        <strain evidence="2">IAEA</strain>
    </source>
</reference>
<dbReference type="Proteomes" id="UP000091820">
    <property type="component" value="Unassembled WGS sequence"/>
</dbReference>
<evidence type="ECO:0000256" key="1">
    <source>
        <dbReference type="SAM" id="Phobius"/>
    </source>
</evidence>
<accession>A0A1A9W1F7</accession>
<dbReference type="AlphaFoldDB" id="A0A1A9W1F7"/>
<keyword evidence="1" id="KW-0812">Transmembrane</keyword>
<evidence type="ECO:0000313" key="2">
    <source>
        <dbReference type="EnsemblMetazoa" id="GBRI002867-PA"/>
    </source>
</evidence>
<dbReference type="VEuPathDB" id="VectorBase:GBRI002867"/>
<protein>
    <submittedName>
        <fullName evidence="2">Uncharacterized protein</fullName>
    </submittedName>
</protein>
<name>A0A1A9W1F7_9MUSC</name>
<reference evidence="3" key="1">
    <citation type="submission" date="2014-03" db="EMBL/GenBank/DDBJ databases">
        <authorList>
            <person name="Aksoy S."/>
            <person name="Warren W."/>
            <person name="Wilson R.K."/>
        </authorList>
    </citation>
    <scope>NUCLEOTIDE SEQUENCE [LARGE SCALE GENOMIC DNA]</scope>
    <source>
        <strain evidence="3">IAEA</strain>
    </source>
</reference>
<dbReference type="EnsemblMetazoa" id="GBRI002867-RA">
    <property type="protein sequence ID" value="GBRI002867-PA"/>
    <property type="gene ID" value="GBRI002867"/>
</dbReference>
<evidence type="ECO:0000313" key="3">
    <source>
        <dbReference type="Proteomes" id="UP000091820"/>
    </source>
</evidence>